<dbReference type="PANTHER" id="PTHR45982:SF1">
    <property type="entry name" value="REGULATOR OF CHROMOSOME CONDENSATION"/>
    <property type="match status" value="1"/>
</dbReference>
<evidence type="ECO:0000313" key="3">
    <source>
        <dbReference type="EMBL" id="KAF0975903.1"/>
    </source>
</evidence>
<evidence type="ECO:0000313" key="4">
    <source>
        <dbReference type="Proteomes" id="UP000444721"/>
    </source>
</evidence>
<dbReference type="Gene3D" id="2.130.10.30">
    <property type="entry name" value="Regulator of chromosome condensation 1/beta-lactamase-inhibitor protein II"/>
    <property type="match status" value="3"/>
</dbReference>
<dbReference type="PANTHER" id="PTHR45982">
    <property type="entry name" value="REGULATOR OF CHROMOSOME CONDENSATION"/>
    <property type="match status" value="1"/>
</dbReference>
<dbReference type="PROSITE" id="PS50012">
    <property type="entry name" value="RCC1_3"/>
    <property type="match status" value="1"/>
</dbReference>
<dbReference type="Proteomes" id="UP000444721">
    <property type="component" value="Unassembled WGS sequence"/>
</dbReference>
<sequence length="775" mass="86480">MQQIQASTQQQTTRVGLSSISIWNHHQEATPHHFNTNQLREENSQHQTLMISTPTTLATNSKRVLPSSSEMEISFQPQTHGNDHKNNNSLKLSSHHTNRTYSTRKTNSTRGNVFFFGNDSFHHCLKQTLSHQPSCKNNAPTRSATYFGASTDAQFTRHHPLIESNEIVKVASGDCHSLFLTKDHRVIVAGKNKNGQLGLYHFNPIQEPQYLEFIGEEKIPCPPIRNVYCGGDYSFIETMDHQIYSFGKNKIGQLGIGDCVNTRIAIPTRVQIHDKTNCFVTKDSSSSIRMTTGATLSTSSSFSPFHAKNVSQEASPPLPPMIALPPLPPQQQGSLQSGHSLGPVKLISCGWQSTFILFENDHLYVCGDNSHQCHVPSSSSAPNNHNNPSSSSSLQSSSPSQHNFKPIISPQRKQEKFSFQRIEIQNLYASSPNNKIKDIQVGLFHTGILMENGEVWISCPCCCSPIELERRKFKKKSFIDKNGKLIVTEYGNDLLKSFKIMHMAYLSTFLGTPNDVVYVSGINYCGSLGVGSTDLIAYKRFTESSLLSHLNIERIYGTNRTIIVTREGHVYVCGSNCQGELCLDPLEYGQYSCSNSISGSSSSSSGGDENVLSSCNHSRHSSCNHSVSSSNNRTNQMLTDENSSCNAPCPCGNDQCLRSCIATPQRVLFLENELKKRRNAKLEISCGSFHTIAYFTSTETRDLSSFYDNLYKTLCNDLQDERLSCRNHGFSDLSFRFQTNTLDVIIGSSETQKRSAQWMDHTFFLAPQTKKIKFT</sequence>
<reference evidence="3 4" key="1">
    <citation type="journal article" date="2019" name="Sci. Rep.">
        <title>Nanopore sequencing improves the draft genome of the human pathogenic amoeba Naegleria fowleri.</title>
        <authorList>
            <person name="Liechti N."/>
            <person name="Schurch N."/>
            <person name="Bruggmann R."/>
            <person name="Wittwer M."/>
        </authorList>
    </citation>
    <scope>NUCLEOTIDE SEQUENCE [LARGE SCALE GENOMIC DNA]</scope>
    <source>
        <strain evidence="3 4">ATCC 30894</strain>
    </source>
</reference>
<dbReference type="Pfam" id="PF00415">
    <property type="entry name" value="RCC1"/>
    <property type="match status" value="1"/>
</dbReference>
<dbReference type="OMA" id="SFHTIAY"/>
<evidence type="ECO:0000256" key="1">
    <source>
        <dbReference type="PROSITE-ProRule" id="PRU00235"/>
    </source>
</evidence>
<name>A0A6A5BDC5_NAEFO</name>
<dbReference type="GeneID" id="68112448"/>
<feature type="region of interest" description="Disordered" evidence="2">
    <location>
        <begin position="375"/>
        <end position="406"/>
    </location>
</feature>
<protein>
    <submittedName>
        <fullName evidence="3">Uncharacterized protein</fullName>
    </submittedName>
</protein>
<gene>
    <name evidence="3" type="ORF">FDP41_005230</name>
</gene>
<dbReference type="SUPFAM" id="SSF50985">
    <property type="entry name" value="RCC1/BLIP-II"/>
    <property type="match status" value="2"/>
</dbReference>
<proteinExistence type="predicted"/>
<feature type="repeat" description="RCC1" evidence="1">
    <location>
        <begin position="184"/>
        <end position="240"/>
    </location>
</feature>
<dbReference type="PROSITE" id="PS00626">
    <property type="entry name" value="RCC1_2"/>
    <property type="match status" value="1"/>
</dbReference>
<dbReference type="OrthoDB" id="5370059at2759"/>
<comment type="caution">
    <text evidence="3">The sequence shown here is derived from an EMBL/GenBank/DDBJ whole genome shotgun (WGS) entry which is preliminary data.</text>
</comment>
<dbReference type="InterPro" id="IPR009091">
    <property type="entry name" value="RCC1/BLIP-II"/>
</dbReference>
<dbReference type="VEuPathDB" id="AmoebaDB:NfTy_052580"/>
<dbReference type="Pfam" id="PF13540">
    <property type="entry name" value="RCC1_2"/>
    <property type="match status" value="2"/>
</dbReference>
<dbReference type="InterPro" id="IPR000408">
    <property type="entry name" value="Reg_chr_condens"/>
</dbReference>
<dbReference type="InterPro" id="IPR051553">
    <property type="entry name" value="Ran_GTPase-activating"/>
</dbReference>
<feature type="region of interest" description="Disordered" evidence="2">
    <location>
        <begin position="75"/>
        <end position="105"/>
    </location>
</feature>
<dbReference type="VEuPathDB" id="AmoebaDB:NF0101140"/>
<feature type="compositionally biased region" description="Low complexity" evidence="2">
    <location>
        <begin position="376"/>
        <end position="400"/>
    </location>
</feature>
<dbReference type="EMBL" id="VFQX01000043">
    <property type="protein sequence ID" value="KAF0975903.1"/>
    <property type="molecule type" value="Genomic_DNA"/>
</dbReference>
<organism evidence="3 4">
    <name type="scientific">Naegleria fowleri</name>
    <name type="common">Brain eating amoeba</name>
    <dbReference type="NCBI Taxonomy" id="5763"/>
    <lineage>
        <taxon>Eukaryota</taxon>
        <taxon>Discoba</taxon>
        <taxon>Heterolobosea</taxon>
        <taxon>Tetramitia</taxon>
        <taxon>Eutetramitia</taxon>
        <taxon>Vahlkampfiidae</taxon>
        <taxon>Naegleria</taxon>
    </lineage>
</organism>
<accession>A0A6A5BDC5</accession>
<evidence type="ECO:0000256" key="2">
    <source>
        <dbReference type="SAM" id="MobiDB-lite"/>
    </source>
</evidence>
<dbReference type="VEuPathDB" id="AmoebaDB:FDP41_005230"/>
<keyword evidence="4" id="KW-1185">Reference proteome</keyword>
<dbReference type="RefSeq" id="XP_044560616.1">
    <property type="nucleotide sequence ID" value="XM_044708733.1"/>
</dbReference>
<dbReference type="AlphaFoldDB" id="A0A6A5BDC5"/>